<organism evidence="8 9">
    <name type="scientific">Gordonia hydrophobica</name>
    <dbReference type="NCBI Taxonomy" id="40516"/>
    <lineage>
        <taxon>Bacteria</taxon>
        <taxon>Bacillati</taxon>
        <taxon>Actinomycetota</taxon>
        <taxon>Actinomycetes</taxon>
        <taxon>Mycobacteriales</taxon>
        <taxon>Gordoniaceae</taxon>
        <taxon>Gordonia</taxon>
    </lineage>
</organism>
<dbReference type="PRINTS" id="PR00037">
    <property type="entry name" value="HTHLACR"/>
</dbReference>
<keyword evidence="5" id="KW-0804">Transcription</keyword>
<reference evidence="8 9" key="1">
    <citation type="journal article" date="2023" name="Virus Evol.">
        <title>Computational host range prediction-The good, the bad, and the ugly.</title>
        <authorList>
            <person name="Howell A.A."/>
            <person name="Versoza C.J."/>
            <person name="Pfeifer S.P."/>
        </authorList>
    </citation>
    <scope>NUCLEOTIDE SEQUENCE [LARGE SCALE GENOMIC DNA]</scope>
    <source>
        <strain evidence="8 9">1610/1b</strain>
    </source>
</reference>
<dbReference type="SMART" id="SM01134">
    <property type="entry name" value="DeoRC"/>
    <property type="match status" value="1"/>
</dbReference>
<dbReference type="InterPro" id="IPR050313">
    <property type="entry name" value="Carb_Metab_HTH_regulators"/>
</dbReference>
<dbReference type="InterPro" id="IPR001034">
    <property type="entry name" value="DeoR_HTH"/>
</dbReference>
<dbReference type="GO" id="GO:0003677">
    <property type="term" value="F:DNA binding"/>
    <property type="evidence" value="ECO:0007669"/>
    <property type="project" value="UniProtKB-KW"/>
</dbReference>
<dbReference type="Pfam" id="PF00455">
    <property type="entry name" value="DeoRC"/>
    <property type="match status" value="1"/>
</dbReference>
<keyword evidence="3" id="KW-0805">Transcription regulation</keyword>
<dbReference type="InterPro" id="IPR018356">
    <property type="entry name" value="Tscrpt_reg_HTH_DeoR_CS"/>
</dbReference>
<dbReference type="SUPFAM" id="SSF100950">
    <property type="entry name" value="NagB/RpiA/CoA transferase-like"/>
    <property type="match status" value="1"/>
</dbReference>
<keyword evidence="9" id="KW-1185">Reference proteome</keyword>
<evidence type="ECO:0000256" key="1">
    <source>
        <dbReference type="ARBA" id="ARBA00021390"/>
    </source>
</evidence>
<dbReference type="SMART" id="SM00420">
    <property type="entry name" value="HTH_DEOR"/>
    <property type="match status" value="1"/>
</dbReference>
<comment type="function">
    <text evidence="6">Repressor of the lactose catabolism operon. Galactose-6-phosphate is the inducer.</text>
</comment>
<evidence type="ECO:0000256" key="3">
    <source>
        <dbReference type="ARBA" id="ARBA00023015"/>
    </source>
</evidence>
<dbReference type="InterPro" id="IPR036388">
    <property type="entry name" value="WH-like_DNA-bd_sf"/>
</dbReference>
<dbReference type="EMBL" id="CP136137">
    <property type="protein sequence ID" value="WYY07193.1"/>
    <property type="molecule type" value="Genomic_DNA"/>
</dbReference>
<keyword evidence="4 8" id="KW-0238">DNA-binding</keyword>
<dbReference type="Proteomes" id="UP001479933">
    <property type="component" value="Chromosome"/>
</dbReference>
<feature type="domain" description="HTH deoR-type" evidence="7">
    <location>
        <begin position="3"/>
        <end position="58"/>
    </location>
</feature>
<dbReference type="Pfam" id="PF08220">
    <property type="entry name" value="HTH_DeoR"/>
    <property type="match status" value="1"/>
</dbReference>
<evidence type="ECO:0000256" key="6">
    <source>
        <dbReference type="ARBA" id="ARBA00024937"/>
    </source>
</evidence>
<evidence type="ECO:0000313" key="9">
    <source>
        <dbReference type="Proteomes" id="UP001479933"/>
    </source>
</evidence>
<dbReference type="PANTHER" id="PTHR30363">
    <property type="entry name" value="HTH-TYPE TRANSCRIPTIONAL REGULATOR SRLR-RELATED"/>
    <property type="match status" value="1"/>
</dbReference>
<accession>A0ABZ2U0R5</accession>
<evidence type="ECO:0000256" key="5">
    <source>
        <dbReference type="ARBA" id="ARBA00023163"/>
    </source>
</evidence>
<evidence type="ECO:0000313" key="8">
    <source>
        <dbReference type="EMBL" id="WYY07193.1"/>
    </source>
</evidence>
<evidence type="ECO:0000256" key="2">
    <source>
        <dbReference type="ARBA" id="ARBA00022491"/>
    </source>
</evidence>
<dbReference type="RefSeq" id="WP_066167799.1">
    <property type="nucleotide sequence ID" value="NZ_CP136137.1"/>
</dbReference>
<dbReference type="PROSITE" id="PS51000">
    <property type="entry name" value="HTH_DEOR_2"/>
    <property type="match status" value="1"/>
</dbReference>
<dbReference type="SUPFAM" id="SSF46785">
    <property type="entry name" value="Winged helix' DNA-binding domain"/>
    <property type="match status" value="1"/>
</dbReference>
<sequence length="256" mass="26742">MYAEERQSAIANEVRTRGRVSVTDLAARFAVTGETVRRDLVILQRNGHLVRVHGGAVRQDVAAVIDEPDLIVREETRRAEKAAIGAAGAALLPADGGSVLIDAGTTTLQLALAIHGDTRLTYITNSVQIGGIVADLPGSTVLLTGGRLRPKTGAAVGAEAIAMLSRVRASVGFLGTNALSIAHGLSTPDSDEAATKRAMIAACTTTVVLADSFKINREELVSFGTLADIDVLVTDDGIDAAFADELRDHQIEVVIA</sequence>
<dbReference type="Gene3D" id="1.10.10.10">
    <property type="entry name" value="Winged helix-like DNA-binding domain superfamily/Winged helix DNA-binding domain"/>
    <property type="match status" value="1"/>
</dbReference>
<name>A0ABZ2U0R5_9ACTN</name>
<protein>
    <recommendedName>
        <fullName evidence="1">Lactose phosphotransferase system repressor</fullName>
    </recommendedName>
</protein>
<dbReference type="InterPro" id="IPR037171">
    <property type="entry name" value="NagB/RpiA_transferase-like"/>
</dbReference>
<evidence type="ECO:0000256" key="4">
    <source>
        <dbReference type="ARBA" id="ARBA00023125"/>
    </source>
</evidence>
<dbReference type="InterPro" id="IPR014036">
    <property type="entry name" value="DeoR-like_C"/>
</dbReference>
<evidence type="ECO:0000259" key="7">
    <source>
        <dbReference type="PROSITE" id="PS51000"/>
    </source>
</evidence>
<dbReference type="PANTHER" id="PTHR30363:SF4">
    <property type="entry name" value="GLYCEROL-3-PHOSPHATE REGULON REPRESSOR"/>
    <property type="match status" value="1"/>
</dbReference>
<dbReference type="InterPro" id="IPR036390">
    <property type="entry name" value="WH_DNA-bd_sf"/>
</dbReference>
<proteinExistence type="predicted"/>
<dbReference type="PROSITE" id="PS00894">
    <property type="entry name" value="HTH_DEOR_1"/>
    <property type="match status" value="1"/>
</dbReference>
<gene>
    <name evidence="8" type="ORF">RVF87_19675</name>
</gene>
<keyword evidence="2" id="KW-0678">Repressor</keyword>